<protein>
    <submittedName>
        <fullName evidence="2">Uncharacterized protein</fullName>
    </submittedName>
</protein>
<reference evidence="2 3" key="1">
    <citation type="journal article" date="2011" name="J. Bacteriol.">
        <title>Draft genome sequence of Caloramator australicus strain RC3T, a thermoanaerobe from the Great Artesian Basin of Australia.</title>
        <authorList>
            <person name="Ogg C.D."/>
            <person name="Patel B.K.C."/>
        </authorList>
    </citation>
    <scope>NUCLEOTIDE SEQUENCE [LARGE SCALE GENOMIC DNA]</scope>
    <source>
        <strain evidence="2 3">RC3</strain>
    </source>
</reference>
<comment type="caution">
    <text evidence="2">The sequence shown here is derived from an EMBL/GenBank/DDBJ whole genome shotgun (WGS) entry which is preliminary data.</text>
</comment>
<evidence type="ECO:0000313" key="2">
    <source>
        <dbReference type="EMBL" id="CCJ32857.1"/>
    </source>
</evidence>
<keyword evidence="3" id="KW-1185">Reference proteome</keyword>
<evidence type="ECO:0000313" key="3">
    <source>
        <dbReference type="Proteomes" id="UP000007652"/>
    </source>
</evidence>
<evidence type="ECO:0000256" key="1">
    <source>
        <dbReference type="SAM" id="Coils"/>
    </source>
</evidence>
<proteinExistence type="predicted"/>
<dbReference type="Proteomes" id="UP000007652">
    <property type="component" value="Unassembled WGS sequence"/>
</dbReference>
<gene>
    <name evidence="2" type="ORF">CAAU_0773</name>
</gene>
<dbReference type="AlphaFoldDB" id="I7LID9"/>
<accession>I7LID9</accession>
<name>I7LID9_9CLOT</name>
<organism evidence="2 3">
    <name type="scientific">Caloramator australicus RC3</name>
    <dbReference type="NCBI Taxonomy" id="857293"/>
    <lineage>
        <taxon>Bacteria</taxon>
        <taxon>Bacillati</taxon>
        <taxon>Bacillota</taxon>
        <taxon>Clostridia</taxon>
        <taxon>Eubacteriales</taxon>
        <taxon>Clostridiaceae</taxon>
        <taxon>Caloramator</taxon>
    </lineage>
</organism>
<feature type="coiled-coil region" evidence="1">
    <location>
        <begin position="119"/>
        <end position="174"/>
    </location>
</feature>
<sequence>MKSAWLVIFKDGHKAIFTEEAYEKFVKNANRKEIEGMEHWFDMNKCIEKNSNIEVLIHVNQGGEKMEKESQILEKKIENVIFSYIDYVHDSLSKAKKGEQIDEAAIYCLGDAIRVLHHAKKILEKKEGLEKKAAELEGQVQAQPIAITVNLANIDDLEKLITEIKDKLSLLENFNIKVSIV</sequence>
<keyword evidence="1" id="KW-0175">Coiled coil</keyword>
<dbReference type="EMBL" id="CAKP01000036">
    <property type="protein sequence ID" value="CCJ32857.1"/>
    <property type="molecule type" value="Genomic_DNA"/>
</dbReference>